<gene>
    <name evidence="2" type="ORF">SLITO_v1c10780</name>
</gene>
<keyword evidence="1" id="KW-0732">Signal</keyword>
<dbReference type="PATRIC" id="fig|216942.3.peg.1101"/>
<sequence>MKKIIISLFTTSLIANTSLLTMSCSSSDYNFGVLQTSSAIIYKYLNRKSLNNETMYTGKDDPLALKWIDESIKSIKLYDYEITQNANQEPKDNLLLVLNIFENYTKEYESSDNYVMNFKIHIFFNYKNKWTAAKNFIDYYFNNLIVLKSSSNEGGI</sequence>
<name>A0A0K1W2Z1_9MOLU</name>
<evidence type="ECO:0000313" key="3">
    <source>
        <dbReference type="Proteomes" id="UP000067476"/>
    </source>
</evidence>
<dbReference type="PROSITE" id="PS51257">
    <property type="entry name" value="PROKAR_LIPOPROTEIN"/>
    <property type="match status" value="1"/>
</dbReference>
<organism evidence="2 3">
    <name type="scientific">Spiroplasma litorale</name>
    <dbReference type="NCBI Taxonomy" id="216942"/>
    <lineage>
        <taxon>Bacteria</taxon>
        <taxon>Bacillati</taxon>
        <taxon>Mycoplasmatota</taxon>
        <taxon>Mollicutes</taxon>
        <taxon>Entomoplasmatales</taxon>
        <taxon>Spiroplasmataceae</taxon>
        <taxon>Spiroplasma</taxon>
    </lineage>
</organism>
<dbReference type="RefSeq" id="WP_075058767.1">
    <property type="nucleotide sequence ID" value="NZ_CP012357.1"/>
</dbReference>
<reference evidence="2 3" key="1">
    <citation type="journal article" date="2015" name="Genome Announc.">
        <title>Complete Genome Sequence of Spiroplasma litorale TN-1T (DSM 21781), a Bacterium Isolated from a Green-Eyed Horsefly (Tabanus nigrovittatus).</title>
        <authorList>
            <person name="Lo W.S."/>
            <person name="Lai Y.C."/>
            <person name="Lien Y.W."/>
            <person name="Wang T.H."/>
            <person name="Kuo C.H."/>
        </authorList>
    </citation>
    <scope>NUCLEOTIDE SEQUENCE [LARGE SCALE GENOMIC DNA]</scope>
    <source>
        <strain evidence="2 3">TN-1</strain>
    </source>
</reference>
<evidence type="ECO:0000313" key="2">
    <source>
        <dbReference type="EMBL" id="AKX34689.1"/>
    </source>
</evidence>
<dbReference type="KEGG" id="sll:SLITO_v1c10780"/>
<feature type="chain" id="PRO_5005470811" description="Lipoprotein" evidence="1">
    <location>
        <begin position="18"/>
        <end position="156"/>
    </location>
</feature>
<accession>A0A0K1W2Z1</accession>
<proteinExistence type="predicted"/>
<evidence type="ECO:0000256" key="1">
    <source>
        <dbReference type="SAM" id="SignalP"/>
    </source>
</evidence>
<keyword evidence="3" id="KW-1185">Reference proteome</keyword>
<protein>
    <recommendedName>
        <fullName evidence="4">Lipoprotein</fullName>
    </recommendedName>
</protein>
<dbReference type="OrthoDB" id="9903995at2"/>
<feature type="signal peptide" evidence="1">
    <location>
        <begin position="1"/>
        <end position="17"/>
    </location>
</feature>
<dbReference type="Proteomes" id="UP000067476">
    <property type="component" value="Chromosome"/>
</dbReference>
<dbReference type="AlphaFoldDB" id="A0A0K1W2Z1"/>
<dbReference type="EMBL" id="CP012357">
    <property type="protein sequence ID" value="AKX34689.1"/>
    <property type="molecule type" value="Genomic_DNA"/>
</dbReference>
<evidence type="ECO:0008006" key="4">
    <source>
        <dbReference type="Google" id="ProtNLM"/>
    </source>
</evidence>
<dbReference type="STRING" id="216942.SLITO_v1c10780"/>